<evidence type="ECO:0000256" key="2">
    <source>
        <dbReference type="ARBA" id="ARBA00023125"/>
    </source>
</evidence>
<dbReference type="PANTHER" id="PTHR33164:SF57">
    <property type="entry name" value="MARR-FAMILY TRANSCRIPTIONAL REGULATOR"/>
    <property type="match status" value="1"/>
</dbReference>
<dbReference type="PROSITE" id="PS01117">
    <property type="entry name" value="HTH_MARR_1"/>
    <property type="match status" value="1"/>
</dbReference>
<organism evidence="5 6">
    <name type="scientific">Spelaeicoccus albus</name>
    <dbReference type="NCBI Taxonomy" id="1280376"/>
    <lineage>
        <taxon>Bacteria</taxon>
        <taxon>Bacillati</taxon>
        <taxon>Actinomycetota</taxon>
        <taxon>Actinomycetes</taxon>
        <taxon>Micrococcales</taxon>
        <taxon>Brevibacteriaceae</taxon>
        <taxon>Spelaeicoccus</taxon>
    </lineage>
</organism>
<dbReference type="InterPro" id="IPR023187">
    <property type="entry name" value="Tscrpt_reg_MarR-type_CS"/>
</dbReference>
<keyword evidence="2 5" id="KW-0238">DNA-binding</keyword>
<dbReference type="PANTHER" id="PTHR33164">
    <property type="entry name" value="TRANSCRIPTIONAL REGULATOR, MARR FAMILY"/>
    <property type="match status" value="1"/>
</dbReference>
<dbReference type="GO" id="GO:0003677">
    <property type="term" value="F:DNA binding"/>
    <property type="evidence" value="ECO:0007669"/>
    <property type="project" value="UniProtKB-KW"/>
</dbReference>
<evidence type="ECO:0000313" key="6">
    <source>
        <dbReference type="Proteomes" id="UP000539111"/>
    </source>
</evidence>
<keyword evidence="3" id="KW-0804">Transcription</keyword>
<dbReference type="Gene3D" id="1.10.10.10">
    <property type="entry name" value="Winged helix-like DNA-binding domain superfamily/Winged helix DNA-binding domain"/>
    <property type="match status" value="1"/>
</dbReference>
<dbReference type="AlphaFoldDB" id="A0A7Z0D2P9"/>
<gene>
    <name evidence="5" type="ORF">BJY26_002090</name>
</gene>
<keyword evidence="1" id="KW-0805">Transcription regulation</keyword>
<accession>A0A7Z0D2P9</accession>
<evidence type="ECO:0000259" key="4">
    <source>
        <dbReference type="PROSITE" id="PS50995"/>
    </source>
</evidence>
<dbReference type="Pfam" id="PF01047">
    <property type="entry name" value="MarR"/>
    <property type="match status" value="1"/>
</dbReference>
<evidence type="ECO:0000256" key="1">
    <source>
        <dbReference type="ARBA" id="ARBA00023015"/>
    </source>
</evidence>
<evidence type="ECO:0000313" key="5">
    <source>
        <dbReference type="EMBL" id="NYI67784.1"/>
    </source>
</evidence>
<dbReference type="InterPro" id="IPR039422">
    <property type="entry name" value="MarR/SlyA-like"/>
</dbReference>
<dbReference type="RefSeq" id="WP_179428010.1">
    <property type="nucleotide sequence ID" value="NZ_JACBZP010000001.1"/>
</dbReference>
<name>A0A7Z0D2P9_9MICO</name>
<dbReference type="EMBL" id="JACBZP010000001">
    <property type="protein sequence ID" value="NYI67784.1"/>
    <property type="molecule type" value="Genomic_DNA"/>
</dbReference>
<dbReference type="SUPFAM" id="SSF46785">
    <property type="entry name" value="Winged helix' DNA-binding domain"/>
    <property type="match status" value="1"/>
</dbReference>
<dbReference type="GO" id="GO:0006950">
    <property type="term" value="P:response to stress"/>
    <property type="evidence" value="ECO:0007669"/>
    <property type="project" value="TreeGrafter"/>
</dbReference>
<reference evidence="5 6" key="1">
    <citation type="submission" date="2020-07" db="EMBL/GenBank/DDBJ databases">
        <title>Sequencing the genomes of 1000 actinobacteria strains.</title>
        <authorList>
            <person name="Klenk H.-P."/>
        </authorList>
    </citation>
    <scope>NUCLEOTIDE SEQUENCE [LARGE SCALE GENOMIC DNA]</scope>
    <source>
        <strain evidence="5 6">DSM 26341</strain>
    </source>
</reference>
<keyword evidence="6" id="KW-1185">Reference proteome</keyword>
<evidence type="ECO:0000256" key="3">
    <source>
        <dbReference type="ARBA" id="ARBA00023163"/>
    </source>
</evidence>
<proteinExistence type="predicted"/>
<dbReference type="InterPro" id="IPR036388">
    <property type="entry name" value="WH-like_DNA-bd_sf"/>
</dbReference>
<dbReference type="SMART" id="SM00347">
    <property type="entry name" value="HTH_MARR"/>
    <property type="match status" value="1"/>
</dbReference>
<dbReference type="InterPro" id="IPR000835">
    <property type="entry name" value="HTH_MarR-typ"/>
</dbReference>
<dbReference type="InterPro" id="IPR036390">
    <property type="entry name" value="WH_DNA-bd_sf"/>
</dbReference>
<feature type="domain" description="HTH marR-type" evidence="4">
    <location>
        <begin position="18"/>
        <end position="153"/>
    </location>
</feature>
<protein>
    <submittedName>
        <fullName evidence="5">DNA-binding MarR family transcriptional regulator</fullName>
    </submittedName>
</protein>
<sequence>MQQSDVGSSSAGPAHSTDSALDRIELESLILVRHFEMLRRRNDFYSQLDRAAYLLLRTLEAGGSMDLRSLASALGLDRSTAGHQVSAMAEHGYVRTEPAPGDRRRTMITPTDDGLAAMTSVRKLRRDSTAELLEQWDDDALAALADNFARYNETVKDHYLAPLG</sequence>
<dbReference type="Proteomes" id="UP000539111">
    <property type="component" value="Unassembled WGS sequence"/>
</dbReference>
<dbReference type="PROSITE" id="PS50995">
    <property type="entry name" value="HTH_MARR_2"/>
    <property type="match status" value="1"/>
</dbReference>
<comment type="caution">
    <text evidence="5">The sequence shown here is derived from an EMBL/GenBank/DDBJ whole genome shotgun (WGS) entry which is preliminary data.</text>
</comment>
<dbReference type="GO" id="GO:0003700">
    <property type="term" value="F:DNA-binding transcription factor activity"/>
    <property type="evidence" value="ECO:0007669"/>
    <property type="project" value="InterPro"/>
</dbReference>